<gene>
    <name evidence="1" type="ORF">Klosneuvirus_2_199</name>
</gene>
<protein>
    <submittedName>
        <fullName evidence="1">Uncharacterized protein</fullName>
    </submittedName>
</protein>
<sequence>MSDIEKEMKHYHHLHQIEQCKNYNNKIHKMKNDDKNTLAEYIHNNYDKLDETEMKIIVLKCLDQNSIKKILLSFELENYQELPVENMSLTDFTIKAQKILQRYQCRAGGFNVEDTEWIIHKVGSIDHEVMDNEILFVNTIAVCDEEDDELEEYLNNIIKRLNSIAKNIIVEIREDRGKRNNHLLIWATDISQEVVVGL</sequence>
<organism evidence="1">
    <name type="scientific">Klosneuvirus KNV1</name>
    <dbReference type="NCBI Taxonomy" id="1977640"/>
    <lineage>
        <taxon>Viruses</taxon>
        <taxon>Varidnaviria</taxon>
        <taxon>Bamfordvirae</taxon>
        <taxon>Nucleocytoviricota</taxon>
        <taxon>Megaviricetes</taxon>
        <taxon>Imitervirales</taxon>
        <taxon>Mimiviridae</taxon>
        <taxon>Klosneuvirinae</taxon>
        <taxon>Klosneuvirus</taxon>
    </lineage>
</organism>
<accession>A0A1V0SJ76</accession>
<proteinExistence type="predicted"/>
<name>A0A1V0SJ76_9VIRU</name>
<reference evidence="1" key="1">
    <citation type="journal article" date="2017" name="Science">
        <title>Giant viruses with an expanded complement of translation system components.</title>
        <authorList>
            <person name="Schulz F."/>
            <person name="Yutin N."/>
            <person name="Ivanova N.N."/>
            <person name="Ortega D.R."/>
            <person name="Lee T.K."/>
            <person name="Vierheilig J."/>
            <person name="Daims H."/>
            <person name="Horn M."/>
            <person name="Wagner M."/>
            <person name="Jensen G.J."/>
            <person name="Kyrpides N.C."/>
            <person name="Koonin E.V."/>
            <person name="Woyke T."/>
        </authorList>
    </citation>
    <scope>NUCLEOTIDE SEQUENCE</scope>
    <source>
        <strain evidence="1">KNV1</strain>
    </source>
</reference>
<dbReference type="EMBL" id="KY684109">
    <property type="protein sequence ID" value="ARF11763.1"/>
    <property type="molecule type" value="Genomic_DNA"/>
</dbReference>
<evidence type="ECO:0000313" key="1">
    <source>
        <dbReference type="EMBL" id="ARF11763.1"/>
    </source>
</evidence>